<dbReference type="Proteomes" id="UP000012065">
    <property type="component" value="Unassembled WGS sequence"/>
</dbReference>
<accession>M5BND0</accession>
<feature type="compositionally biased region" description="Pro residues" evidence="1">
    <location>
        <begin position="21"/>
        <end position="37"/>
    </location>
</feature>
<proteinExistence type="predicted"/>
<name>M5BND0_THACB</name>
<feature type="compositionally biased region" description="Polar residues" evidence="1">
    <location>
        <begin position="7"/>
        <end position="16"/>
    </location>
</feature>
<evidence type="ECO:0000256" key="1">
    <source>
        <dbReference type="SAM" id="MobiDB-lite"/>
    </source>
</evidence>
<protein>
    <submittedName>
        <fullName evidence="2">Uncharacterized protein</fullName>
    </submittedName>
</protein>
<gene>
    <name evidence="2" type="ORF">BN14_03115</name>
</gene>
<reference evidence="2 3" key="1">
    <citation type="journal article" date="2013" name="J. Biotechnol.">
        <title>Establishment and interpretation of the genome sequence of the phytopathogenic fungus Rhizoctonia solani AG1-IB isolate 7/3/14.</title>
        <authorList>
            <person name="Wibberg D.W."/>
            <person name="Jelonek L.J."/>
            <person name="Rupp O.R."/>
            <person name="Hennig M.H."/>
            <person name="Eikmeyer F.E."/>
            <person name="Goesmann A.G."/>
            <person name="Hartmann A.H."/>
            <person name="Borriss R.B."/>
            <person name="Grosch R.G."/>
            <person name="Puehler A.P."/>
            <person name="Schlueter A.S."/>
        </authorList>
    </citation>
    <scope>NUCLEOTIDE SEQUENCE [LARGE SCALE GENOMIC DNA]</scope>
    <source>
        <strain evidence="3">AG1-IB / isolate 7/3/14</strain>
    </source>
</reference>
<sequence>MPAPMNRPQSAQPSMNQGPSGLPPQPGSAPPMFPPQSPLNGMPGFDAKFGDQFDFAGSMDFPNFGEGLLGDIDFAGLDPWPPED</sequence>
<dbReference type="EMBL" id="CAOJ01004260">
    <property type="protein sequence ID" value="CCO29113.1"/>
    <property type="molecule type" value="Genomic_DNA"/>
</dbReference>
<feature type="region of interest" description="Disordered" evidence="1">
    <location>
        <begin position="1"/>
        <end position="46"/>
    </location>
</feature>
<evidence type="ECO:0000313" key="3">
    <source>
        <dbReference type="Proteomes" id="UP000012065"/>
    </source>
</evidence>
<evidence type="ECO:0000313" key="2">
    <source>
        <dbReference type="EMBL" id="CCO29113.1"/>
    </source>
</evidence>
<comment type="caution">
    <text evidence="2">The sequence shown here is derived from an EMBL/GenBank/DDBJ whole genome shotgun (WGS) entry which is preliminary data.</text>
</comment>
<organism evidence="2 3">
    <name type="scientific">Thanatephorus cucumeris (strain AG1-IB / isolate 7/3/14)</name>
    <name type="common">Lettuce bottom rot fungus</name>
    <name type="synonym">Rhizoctonia solani</name>
    <dbReference type="NCBI Taxonomy" id="1108050"/>
    <lineage>
        <taxon>Eukaryota</taxon>
        <taxon>Fungi</taxon>
        <taxon>Dikarya</taxon>
        <taxon>Basidiomycota</taxon>
        <taxon>Agaricomycotina</taxon>
        <taxon>Agaricomycetes</taxon>
        <taxon>Cantharellales</taxon>
        <taxon>Ceratobasidiaceae</taxon>
        <taxon>Rhizoctonia</taxon>
        <taxon>Rhizoctonia solani AG-1</taxon>
    </lineage>
</organism>
<dbReference type="AlphaFoldDB" id="M5BND0"/>
<dbReference type="HOGENOM" id="CLU_174228_0_0_1"/>